<keyword evidence="6 8" id="KW-1133">Transmembrane helix</keyword>
<comment type="subcellular location">
    <subcellularLocation>
        <location evidence="8">Cell inner membrane</location>
        <topology evidence="8">Multi-pass membrane protein</topology>
    </subcellularLocation>
    <subcellularLocation>
        <location evidence="1">Cell membrane</location>
        <topology evidence="1">Multi-pass membrane protein</topology>
    </subcellularLocation>
</comment>
<dbReference type="EMBL" id="BMJS01000014">
    <property type="protein sequence ID" value="GGF98423.1"/>
    <property type="molecule type" value="Genomic_DNA"/>
</dbReference>
<feature type="transmembrane region" description="Helical" evidence="8">
    <location>
        <begin position="83"/>
        <end position="102"/>
    </location>
</feature>
<dbReference type="SUPFAM" id="SSF103473">
    <property type="entry name" value="MFS general substrate transporter"/>
    <property type="match status" value="1"/>
</dbReference>
<keyword evidence="4" id="KW-1003">Cell membrane</keyword>
<reference evidence="10" key="1">
    <citation type="journal article" date="2014" name="Int. J. Syst. Evol. Microbiol.">
        <title>Complete genome sequence of Corynebacterium casei LMG S-19264T (=DSM 44701T), isolated from a smear-ripened cheese.</title>
        <authorList>
            <consortium name="US DOE Joint Genome Institute (JGI-PGF)"/>
            <person name="Walter F."/>
            <person name="Albersmeier A."/>
            <person name="Kalinowski J."/>
            <person name="Ruckert C."/>
        </authorList>
    </citation>
    <scope>NUCLEOTIDE SEQUENCE</scope>
    <source>
        <strain evidence="10">CGMCC 1.15758</strain>
    </source>
</reference>
<dbReference type="Proteomes" id="UP000636949">
    <property type="component" value="Unassembled WGS sequence"/>
</dbReference>
<evidence type="ECO:0000256" key="7">
    <source>
        <dbReference type="ARBA" id="ARBA00023136"/>
    </source>
</evidence>
<evidence type="ECO:0000256" key="6">
    <source>
        <dbReference type="ARBA" id="ARBA00022989"/>
    </source>
</evidence>
<dbReference type="Pfam" id="PF07690">
    <property type="entry name" value="MFS_1"/>
    <property type="match status" value="1"/>
</dbReference>
<organism evidence="10 11">
    <name type="scientific">Cysteiniphilum litorale</name>
    <dbReference type="NCBI Taxonomy" id="2056700"/>
    <lineage>
        <taxon>Bacteria</taxon>
        <taxon>Pseudomonadati</taxon>
        <taxon>Pseudomonadota</taxon>
        <taxon>Gammaproteobacteria</taxon>
        <taxon>Thiotrichales</taxon>
        <taxon>Fastidiosibacteraceae</taxon>
        <taxon>Cysteiniphilum</taxon>
    </lineage>
</organism>
<dbReference type="PANTHER" id="PTHR23502:SF132">
    <property type="entry name" value="POLYAMINE TRANSPORTER 2-RELATED"/>
    <property type="match status" value="1"/>
</dbReference>
<feature type="transmembrane region" description="Helical" evidence="8">
    <location>
        <begin position="348"/>
        <end position="369"/>
    </location>
</feature>
<dbReference type="InterPro" id="IPR020846">
    <property type="entry name" value="MFS_dom"/>
</dbReference>
<keyword evidence="11" id="KW-1185">Reference proteome</keyword>
<comment type="similarity">
    <text evidence="2 8">Belongs to the major facilitator superfamily. Bcr/CmlA family.</text>
</comment>
<keyword evidence="5 8" id="KW-0812">Transmembrane</keyword>
<evidence type="ECO:0000256" key="2">
    <source>
        <dbReference type="ARBA" id="ARBA00006236"/>
    </source>
</evidence>
<dbReference type="InterPro" id="IPR036259">
    <property type="entry name" value="MFS_trans_sf"/>
</dbReference>
<feature type="transmembrane region" description="Helical" evidence="8">
    <location>
        <begin position="141"/>
        <end position="163"/>
    </location>
</feature>
<keyword evidence="8" id="KW-0997">Cell inner membrane</keyword>
<accession>A0A8J2Z4K1</accession>
<keyword evidence="7 8" id="KW-0472">Membrane</keyword>
<dbReference type="Gene3D" id="1.20.1720.10">
    <property type="entry name" value="Multidrug resistance protein D"/>
    <property type="match status" value="1"/>
</dbReference>
<feature type="transmembrane region" description="Helical" evidence="8">
    <location>
        <begin position="12"/>
        <end position="31"/>
    </location>
</feature>
<dbReference type="GO" id="GO:0005886">
    <property type="term" value="C:plasma membrane"/>
    <property type="evidence" value="ECO:0007669"/>
    <property type="project" value="UniProtKB-SubCell"/>
</dbReference>
<dbReference type="InterPro" id="IPR011701">
    <property type="entry name" value="MFS"/>
</dbReference>
<feature type="transmembrane region" description="Helical" evidence="8">
    <location>
        <begin position="316"/>
        <end position="336"/>
    </location>
</feature>
<feature type="domain" description="Major facilitator superfamily (MFS) profile" evidence="9">
    <location>
        <begin position="17"/>
        <end position="401"/>
    </location>
</feature>
<feature type="transmembrane region" description="Helical" evidence="8">
    <location>
        <begin position="51"/>
        <end position="71"/>
    </location>
</feature>
<evidence type="ECO:0000256" key="8">
    <source>
        <dbReference type="RuleBase" id="RU365088"/>
    </source>
</evidence>
<dbReference type="AlphaFoldDB" id="A0A8J2Z4K1"/>
<evidence type="ECO:0000313" key="11">
    <source>
        <dbReference type="Proteomes" id="UP000636949"/>
    </source>
</evidence>
<reference evidence="10" key="2">
    <citation type="submission" date="2020-09" db="EMBL/GenBank/DDBJ databases">
        <authorList>
            <person name="Sun Q."/>
            <person name="Zhou Y."/>
        </authorList>
    </citation>
    <scope>NUCLEOTIDE SEQUENCE</scope>
    <source>
        <strain evidence="10">CGMCC 1.15758</strain>
    </source>
</reference>
<gene>
    <name evidence="10" type="ORF">GCM10010995_14580</name>
</gene>
<name>A0A8J2Z4K1_9GAMM</name>
<evidence type="ECO:0000313" key="10">
    <source>
        <dbReference type="EMBL" id="GGF98423.1"/>
    </source>
</evidence>
<evidence type="ECO:0000256" key="1">
    <source>
        <dbReference type="ARBA" id="ARBA00004651"/>
    </source>
</evidence>
<feature type="transmembrane region" description="Helical" evidence="8">
    <location>
        <begin position="282"/>
        <end position="304"/>
    </location>
</feature>
<evidence type="ECO:0000259" key="9">
    <source>
        <dbReference type="PROSITE" id="PS50850"/>
    </source>
</evidence>
<feature type="transmembrane region" description="Helical" evidence="8">
    <location>
        <begin position="108"/>
        <end position="129"/>
    </location>
</feature>
<protein>
    <recommendedName>
        <fullName evidence="8">Bcr/CflA family efflux transporter</fullName>
    </recommendedName>
</protein>
<comment type="caution">
    <text evidence="10">The sequence shown here is derived from an EMBL/GenBank/DDBJ whole genome shotgun (WGS) entry which is preliminary data.</text>
</comment>
<dbReference type="InterPro" id="IPR004812">
    <property type="entry name" value="Efflux_drug-R_Bcr/CmlA"/>
</dbReference>
<dbReference type="GO" id="GO:0042910">
    <property type="term" value="F:xenobiotic transmembrane transporter activity"/>
    <property type="evidence" value="ECO:0007669"/>
    <property type="project" value="InterPro"/>
</dbReference>
<evidence type="ECO:0000256" key="5">
    <source>
        <dbReference type="ARBA" id="ARBA00022692"/>
    </source>
</evidence>
<evidence type="ECO:0000256" key="4">
    <source>
        <dbReference type="ARBA" id="ARBA00022475"/>
    </source>
</evidence>
<proteinExistence type="inferred from homology"/>
<feature type="transmembrane region" description="Helical" evidence="8">
    <location>
        <begin position="169"/>
        <end position="187"/>
    </location>
</feature>
<dbReference type="NCBIfam" id="TIGR00710">
    <property type="entry name" value="efflux_Bcr_CflA"/>
    <property type="match status" value="1"/>
</dbReference>
<sequence>MSSTNTSQKIAAFIAPSLFILVLMISVGPFGDTIYAPSLPSIAEAFNTPYHNVQLTITFYLLGYSISQILYGPFSDRFGRKPIMIIGAAIFLIGSIVCLISPNITLLIFARFLQGFGACAGAVISSAAVRDAFSLKDQGKVFAKMNAAFAIAPGAGAIVGTFISWQTNFIVLFVLAIILLIAVIFLFPETLRQKNYGATRPKKLVINYFKLYQARGYFVYLCLLGLNIGMVYACLVEAPGIVINILHLDKIWFILIAAGIVLAFMIGSVLCTYLVHKISQNGILLIGMIISLIGAIMLLCFMSLDIVHLYSLLTPVIILFTGISFVIPIATAKALAPFTLTAGSASAMMGFFQMGAASLITAIVTVLPFSDILSMPIAFTFLSSLSIVVLIIYMLWLKRVN</sequence>
<dbReference type="RefSeq" id="WP_117002684.1">
    <property type="nucleotide sequence ID" value="NZ_BMJS01000014.1"/>
</dbReference>
<feature type="transmembrane region" description="Helical" evidence="8">
    <location>
        <begin position="251"/>
        <end position="275"/>
    </location>
</feature>
<dbReference type="CDD" id="cd17320">
    <property type="entry name" value="MFS_MdfA_MDR_like"/>
    <property type="match status" value="1"/>
</dbReference>
<feature type="transmembrane region" description="Helical" evidence="8">
    <location>
        <begin position="217"/>
        <end position="245"/>
    </location>
</feature>
<dbReference type="OrthoDB" id="5670831at2"/>
<dbReference type="GO" id="GO:1990961">
    <property type="term" value="P:xenobiotic detoxification by transmembrane export across the plasma membrane"/>
    <property type="evidence" value="ECO:0007669"/>
    <property type="project" value="InterPro"/>
</dbReference>
<evidence type="ECO:0000256" key="3">
    <source>
        <dbReference type="ARBA" id="ARBA00022448"/>
    </source>
</evidence>
<dbReference type="PANTHER" id="PTHR23502">
    <property type="entry name" value="MAJOR FACILITATOR SUPERFAMILY"/>
    <property type="match status" value="1"/>
</dbReference>
<keyword evidence="3 8" id="KW-0813">Transport</keyword>
<dbReference type="PROSITE" id="PS50850">
    <property type="entry name" value="MFS"/>
    <property type="match status" value="1"/>
</dbReference>
<feature type="transmembrane region" description="Helical" evidence="8">
    <location>
        <begin position="375"/>
        <end position="396"/>
    </location>
</feature>